<keyword evidence="4" id="KW-1003">Cell membrane</keyword>
<dbReference type="InterPro" id="IPR003594">
    <property type="entry name" value="HATPase_dom"/>
</dbReference>
<dbReference type="SUPFAM" id="SSF47384">
    <property type="entry name" value="Homodimeric domain of signal transducing histidine kinase"/>
    <property type="match status" value="1"/>
</dbReference>
<dbReference type="SMART" id="SM00387">
    <property type="entry name" value="HATPase_c"/>
    <property type="match status" value="1"/>
</dbReference>
<dbReference type="Gene3D" id="1.10.287.130">
    <property type="match status" value="1"/>
</dbReference>
<evidence type="ECO:0000256" key="12">
    <source>
        <dbReference type="ARBA" id="ARBA00023012"/>
    </source>
</evidence>
<evidence type="ECO:0000256" key="2">
    <source>
        <dbReference type="ARBA" id="ARBA00004651"/>
    </source>
</evidence>
<dbReference type="Gene3D" id="3.30.565.10">
    <property type="entry name" value="Histidine kinase-like ATPase, C-terminal domain"/>
    <property type="match status" value="1"/>
</dbReference>
<feature type="domain" description="Response regulatory" evidence="20">
    <location>
        <begin position="536"/>
        <end position="655"/>
    </location>
</feature>
<dbReference type="PRINTS" id="PR00344">
    <property type="entry name" value="BCTRLSENSOR"/>
</dbReference>
<evidence type="ECO:0000256" key="16">
    <source>
        <dbReference type="PROSITE-ProRule" id="PRU00110"/>
    </source>
</evidence>
<name>A0A1W1HJ93_9BACT</name>
<feature type="modified residue" description="4-aspartylphosphate" evidence="17">
    <location>
        <position position="587"/>
    </location>
</feature>
<dbReference type="Gene3D" id="3.40.50.2300">
    <property type="match status" value="2"/>
</dbReference>
<reference evidence="23 24" key="1">
    <citation type="submission" date="2017-03" db="EMBL/GenBank/DDBJ databases">
        <authorList>
            <person name="Afonso C.L."/>
            <person name="Miller P.J."/>
            <person name="Scott M.A."/>
            <person name="Spackman E."/>
            <person name="Goraichik I."/>
            <person name="Dimitrov K.M."/>
            <person name="Suarez D.L."/>
            <person name="Swayne D.E."/>
        </authorList>
    </citation>
    <scope>NUCLEOTIDE SEQUENCE [LARGE SCALE GENOMIC DNA]</scope>
    <source>
        <strain evidence="23">PRJEB14757</strain>
    </source>
</reference>
<dbReference type="PROSITE" id="PS50110">
    <property type="entry name" value="RESPONSE_REGULATORY"/>
    <property type="match status" value="2"/>
</dbReference>
<dbReference type="InterPro" id="IPR005467">
    <property type="entry name" value="His_kinase_dom"/>
</dbReference>
<comment type="subcellular location">
    <subcellularLocation>
        <location evidence="2">Cell membrane</location>
        <topology evidence="2">Multi-pass membrane protein</topology>
    </subcellularLocation>
</comment>
<keyword evidence="5 17" id="KW-0597">Phosphoprotein</keyword>
<protein>
    <recommendedName>
        <fullName evidence="15">Sensory/regulatory protein RpfC</fullName>
        <ecNumber evidence="3">2.7.13.3</ecNumber>
    </recommendedName>
</protein>
<keyword evidence="7 18" id="KW-0812">Transmembrane</keyword>
<evidence type="ECO:0000259" key="19">
    <source>
        <dbReference type="PROSITE" id="PS50109"/>
    </source>
</evidence>
<evidence type="ECO:0000256" key="17">
    <source>
        <dbReference type="PROSITE-ProRule" id="PRU00169"/>
    </source>
</evidence>
<dbReference type="SMART" id="SM00388">
    <property type="entry name" value="HisKA"/>
    <property type="match status" value="1"/>
</dbReference>
<evidence type="ECO:0000256" key="18">
    <source>
        <dbReference type="SAM" id="Phobius"/>
    </source>
</evidence>
<dbReference type="SUPFAM" id="SSF52172">
    <property type="entry name" value="CheY-like"/>
    <property type="match status" value="2"/>
</dbReference>
<feature type="transmembrane region" description="Helical" evidence="18">
    <location>
        <begin position="194"/>
        <end position="215"/>
    </location>
</feature>
<evidence type="ECO:0000256" key="5">
    <source>
        <dbReference type="ARBA" id="ARBA00022553"/>
    </source>
</evidence>
<dbReference type="SMART" id="SM00304">
    <property type="entry name" value="HAMP"/>
    <property type="match status" value="1"/>
</dbReference>
<dbReference type="Proteomes" id="UP000191931">
    <property type="component" value="Unassembled WGS sequence"/>
</dbReference>
<keyword evidence="9 23" id="KW-0418">Kinase</keyword>
<evidence type="ECO:0000256" key="10">
    <source>
        <dbReference type="ARBA" id="ARBA00022840"/>
    </source>
</evidence>
<evidence type="ECO:0000256" key="4">
    <source>
        <dbReference type="ARBA" id="ARBA00022475"/>
    </source>
</evidence>
<evidence type="ECO:0000259" key="22">
    <source>
        <dbReference type="PROSITE" id="PS50894"/>
    </source>
</evidence>
<evidence type="ECO:0000256" key="14">
    <source>
        <dbReference type="ARBA" id="ARBA00064003"/>
    </source>
</evidence>
<evidence type="ECO:0000259" key="21">
    <source>
        <dbReference type="PROSITE" id="PS50885"/>
    </source>
</evidence>
<dbReference type="OrthoDB" id="5468627at2"/>
<keyword evidence="6 23" id="KW-0808">Transferase</keyword>
<dbReference type="Gene3D" id="1.20.120.160">
    <property type="entry name" value="HPT domain"/>
    <property type="match status" value="1"/>
</dbReference>
<organism evidence="23 24">
    <name type="scientific">Desulfamplus magnetovallimortis</name>
    <dbReference type="NCBI Taxonomy" id="1246637"/>
    <lineage>
        <taxon>Bacteria</taxon>
        <taxon>Pseudomonadati</taxon>
        <taxon>Thermodesulfobacteriota</taxon>
        <taxon>Desulfobacteria</taxon>
        <taxon>Desulfobacterales</taxon>
        <taxon>Desulfobacteraceae</taxon>
        <taxon>Desulfamplus</taxon>
    </lineage>
</organism>
<proteinExistence type="predicted"/>
<evidence type="ECO:0000256" key="6">
    <source>
        <dbReference type="ARBA" id="ARBA00022679"/>
    </source>
</evidence>
<feature type="domain" description="HAMP" evidence="21">
    <location>
        <begin position="218"/>
        <end position="272"/>
    </location>
</feature>
<dbReference type="InterPro" id="IPR003660">
    <property type="entry name" value="HAMP_dom"/>
</dbReference>
<dbReference type="InterPro" id="IPR036641">
    <property type="entry name" value="HPT_dom_sf"/>
</dbReference>
<dbReference type="InterPro" id="IPR036890">
    <property type="entry name" value="HATPase_C_sf"/>
</dbReference>
<evidence type="ECO:0000259" key="20">
    <source>
        <dbReference type="PROSITE" id="PS50110"/>
    </source>
</evidence>
<evidence type="ECO:0000313" key="23">
    <source>
        <dbReference type="EMBL" id="SLM32571.1"/>
    </source>
</evidence>
<dbReference type="SMART" id="SM00448">
    <property type="entry name" value="REC"/>
    <property type="match status" value="2"/>
</dbReference>
<dbReference type="PROSITE" id="PS50894">
    <property type="entry name" value="HPT"/>
    <property type="match status" value="1"/>
</dbReference>
<dbReference type="AlphaFoldDB" id="A0A1W1HJ93"/>
<keyword evidence="13 18" id="KW-0472">Membrane</keyword>
<dbReference type="FunFam" id="1.10.287.130:FF:000002">
    <property type="entry name" value="Two-component osmosensing histidine kinase"/>
    <property type="match status" value="1"/>
</dbReference>
<dbReference type="InterPro" id="IPR036097">
    <property type="entry name" value="HisK_dim/P_sf"/>
</dbReference>
<dbReference type="PANTHER" id="PTHR45339">
    <property type="entry name" value="HYBRID SIGNAL TRANSDUCTION HISTIDINE KINASE J"/>
    <property type="match status" value="1"/>
</dbReference>
<dbReference type="InterPro" id="IPR003661">
    <property type="entry name" value="HisK_dim/P_dom"/>
</dbReference>
<dbReference type="CDD" id="cd16922">
    <property type="entry name" value="HATPase_EvgS-ArcB-TorS-like"/>
    <property type="match status" value="1"/>
</dbReference>
<dbReference type="PROSITE" id="PS50885">
    <property type="entry name" value="HAMP"/>
    <property type="match status" value="1"/>
</dbReference>
<dbReference type="RefSeq" id="WP_080802502.1">
    <property type="nucleotide sequence ID" value="NZ_LT828543.1"/>
</dbReference>
<dbReference type="Pfam" id="PF00512">
    <property type="entry name" value="HisKA"/>
    <property type="match status" value="1"/>
</dbReference>
<evidence type="ECO:0000256" key="15">
    <source>
        <dbReference type="ARBA" id="ARBA00068150"/>
    </source>
</evidence>
<evidence type="ECO:0000313" key="24">
    <source>
        <dbReference type="Proteomes" id="UP000191931"/>
    </source>
</evidence>
<evidence type="ECO:0000256" key="7">
    <source>
        <dbReference type="ARBA" id="ARBA00022692"/>
    </source>
</evidence>
<evidence type="ECO:0000256" key="11">
    <source>
        <dbReference type="ARBA" id="ARBA00022989"/>
    </source>
</evidence>
<feature type="domain" description="Response regulatory" evidence="20">
    <location>
        <begin position="686"/>
        <end position="802"/>
    </location>
</feature>
<comment type="subunit">
    <text evidence="14">At low DSF concentrations, interacts with RpfF.</text>
</comment>
<dbReference type="Pfam" id="PF00072">
    <property type="entry name" value="Response_reg"/>
    <property type="match status" value="2"/>
</dbReference>
<dbReference type="EC" id="2.7.13.3" evidence="3"/>
<dbReference type="GO" id="GO:0005524">
    <property type="term" value="F:ATP binding"/>
    <property type="evidence" value="ECO:0007669"/>
    <property type="project" value="UniProtKB-KW"/>
</dbReference>
<keyword evidence="8" id="KW-0547">Nucleotide-binding</keyword>
<evidence type="ECO:0000256" key="3">
    <source>
        <dbReference type="ARBA" id="ARBA00012438"/>
    </source>
</evidence>
<sequence length="1060" mass="117997">MNYSTKSLEHRLVIYVSIGLMTFSLLIGIFSYWYAYNQQLETNQNLQNQLVQTVRAQAEIAVFVSNDKIAEEILNGLSRSPVIKGVRIQSTDDSFSREVLNIFNEENGNIEGNGHIGENGHSGENGRIERNGYIEENAPSKENILNRDNSKIELDFTKGNVFPLFSPVDKEERIGSLIVVPDIKHIRDEATKASFVQAGIMLLQLLIATILIAWVSRRAITTPVARLAEAVMKIEPGKSSPLEISKEHIHDEIGMLSSSVNYLMSAVELALSESASARKAAEAATLAKSEFLANMSHEIRTPMNAIIGFSSLALGTSLNAKQKDYLEKISLSSRSLLGIINDILDFSKIEANKLEIENVEFKPNDIFNNIISMVSVKASEKGIELISNISPDVPDLLVGDPLRLGQVLINLANNAVKFTEKGYILVNATLVNKTPGSCFIDFSVSDTGIGLTSEQTVNLFKSFSQVDSSITRKFGGTGLGLAISKAIVEMMGGTISVKSRPGEGSTFSFRLSMGISRNSEVTKKVFPIPNNLEGLNILIVDDNPMALDVLKEQLDSLHFRTTAVESGQKALNILQKASSPYDLVIMDWNMPGMDGIETSKRIKEELQLESIPLIIMLTAFAREDIMQQAEKVGINAFLMKPVNQSLLYDSIMQVFGNEKLMPKCLNSTKNTCEDSYNSCKEIRGAKILLVEDNYINQQVATEILKNAGLVVEVACNGVEAIEAIEKKHYDLVLMDIQMPVMGGYEATFRIRQNKRFNKLPIVAMTAHAMSGSRQMCIDAGMNDYVTKPIDNNHLFSVLVKWIPKIDNSLLQDTMPEDILKQEQDIDNALLKEISDTDPNSEINDDGNSEKTDVFYIPEYMKEIPGVDLKQAMKRLNGNISLFCDLIFDFVKSSDSAIEQTRGFLDKNDLESAHHIIHTLKGSAGNLSALKIHKAAEALDSALINNAGQYEELLSRLDNHIKSLSRHVSEWEKEKRTDNVEKNEPVNIEDIEKTIRELAIFLGRNETAALTVFENFRMMVDDSEFEQTLKDMENHINNFDFESALPLLQDIARQLKIQLTE</sequence>
<feature type="transmembrane region" description="Helical" evidence="18">
    <location>
        <begin position="12"/>
        <end position="35"/>
    </location>
</feature>
<dbReference type="SUPFAM" id="SSF55874">
    <property type="entry name" value="ATPase domain of HSP90 chaperone/DNA topoisomerase II/histidine kinase"/>
    <property type="match status" value="1"/>
</dbReference>
<dbReference type="SUPFAM" id="SSF47226">
    <property type="entry name" value="Histidine-containing phosphotransfer domain, HPT domain"/>
    <property type="match status" value="1"/>
</dbReference>
<keyword evidence="11 18" id="KW-1133">Transmembrane helix</keyword>
<feature type="modified residue" description="4-aspartylphosphate" evidence="17">
    <location>
        <position position="735"/>
    </location>
</feature>
<dbReference type="CDD" id="cd00082">
    <property type="entry name" value="HisKA"/>
    <property type="match status" value="1"/>
</dbReference>
<feature type="domain" description="HPt" evidence="22">
    <location>
        <begin position="878"/>
        <end position="970"/>
    </location>
</feature>
<gene>
    <name evidence="23" type="ORF">MTBBW1_760035</name>
</gene>
<dbReference type="InterPro" id="IPR001789">
    <property type="entry name" value="Sig_transdc_resp-reg_receiver"/>
</dbReference>
<feature type="modified residue" description="Phosphohistidine" evidence="16">
    <location>
        <position position="917"/>
    </location>
</feature>
<evidence type="ECO:0000256" key="1">
    <source>
        <dbReference type="ARBA" id="ARBA00000085"/>
    </source>
</evidence>
<evidence type="ECO:0000256" key="8">
    <source>
        <dbReference type="ARBA" id="ARBA00022741"/>
    </source>
</evidence>
<dbReference type="CDD" id="cd06225">
    <property type="entry name" value="HAMP"/>
    <property type="match status" value="1"/>
</dbReference>
<dbReference type="STRING" id="1246637.MTBBW1_760035"/>
<evidence type="ECO:0000256" key="9">
    <source>
        <dbReference type="ARBA" id="ARBA00022777"/>
    </source>
</evidence>
<comment type="catalytic activity">
    <reaction evidence="1">
        <text>ATP + protein L-histidine = ADP + protein N-phospho-L-histidine.</text>
        <dbReference type="EC" id="2.7.13.3"/>
    </reaction>
</comment>
<keyword evidence="24" id="KW-1185">Reference proteome</keyword>
<dbReference type="InterPro" id="IPR004358">
    <property type="entry name" value="Sig_transdc_His_kin-like_C"/>
</dbReference>
<keyword evidence="10" id="KW-0067">ATP-binding</keyword>
<dbReference type="GO" id="GO:0000155">
    <property type="term" value="F:phosphorelay sensor kinase activity"/>
    <property type="evidence" value="ECO:0007669"/>
    <property type="project" value="InterPro"/>
</dbReference>
<dbReference type="EMBL" id="FWEV01000321">
    <property type="protein sequence ID" value="SLM32571.1"/>
    <property type="molecule type" value="Genomic_DNA"/>
</dbReference>
<dbReference type="GO" id="GO:0005886">
    <property type="term" value="C:plasma membrane"/>
    <property type="evidence" value="ECO:0007669"/>
    <property type="project" value="UniProtKB-SubCell"/>
</dbReference>
<dbReference type="InterPro" id="IPR011006">
    <property type="entry name" value="CheY-like_superfamily"/>
</dbReference>
<dbReference type="PANTHER" id="PTHR45339:SF1">
    <property type="entry name" value="HYBRID SIGNAL TRANSDUCTION HISTIDINE KINASE J"/>
    <property type="match status" value="1"/>
</dbReference>
<dbReference type="FunFam" id="3.30.565.10:FF:000010">
    <property type="entry name" value="Sensor histidine kinase RcsC"/>
    <property type="match status" value="1"/>
</dbReference>
<dbReference type="InterPro" id="IPR008207">
    <property type="entry name" value="Sig_transdc_His_kin_Hpt_dom"/>
</dbReference>
<dbReference type="Pfam" id="PF01627">
    <property type="entry name" value="Hpt"/>
    <property type="match status" value="1"/>
</dbReference>
<accession>A0A1W1HJ93</accession>
<keyword evidence="12" id="KW-0902">Two-component regulatory system</keyword>
<dbReference type="Gene3D" id="6.10.340.10">
    <property type="match status" value="1"/>
</dbReference>
<dbReference type="Pfam" id="PF02518">
    <property type="entry name" value="HATPase_c"/>
    <property type="match status" value="1"/>
</dbReference>
<evidence type="ECO:0000256" key="13">
    <source>
        <dbReference type="ARBA" id="ARBA00023136"/>
    </source>
</evidence>
<dbReference type="PROSITE" id="PS50109">
    <property type="entry name" value="HIS_KIN"/>
    <property type="match status" value="1"/>
</dbReference>
<dbReference type="CDD" id="cd17546">
    <property type="entry name" value="REC_hyHK_CKI1_RcsC-like"/>
    <property type="match status" value="2"/>
</dbReference>
<feature type="domain" description="Histidine kinase" evidence="19">
    <location>
        <begin position="294"/>
        <end position="515"/>
    </location>
</feature>